<dbReference type="GO" id="GO:0004672">
    <property type="term" value="F:protein kinase activity"/>
    <property type="evidence" value="ECO:0007669"/>
    <property type="project" value="InterPro"/>
</dbReference>
<dbReference type="EMBL" id="JAPEIS010000014">
    <property type="protein sequence ID" value="KAJ8059754.1"/>
    <property type="molecule type" value="Genomic_DNA"/>
</dbReference>
<evidence type="ECO:0000256" key="2">
    <source>
        <dbReference type="SAM" id="MobiDB-lite"/>
    </source>
</evidence>
<dbReference type="InterPro" id="IPR000719">
    <property type="entry name" value="Prot_kinase_dom"/>
</dbReference>
<dbReference type="PANTHER" id="PTHR37171">
    <property type="entry name" value="SERINE/THREONINE-PROTEIN KINASE YRZF-RELATED"/>
    <property type="match status" value="1"/>
</dbReference>
<dbReference type="PANTHER" id="PTHR37171:SF1">
    <property type="entry name" value="SERINE_THREONINE-PROTEIN KINASE YRZF-RELATED"/>
    <property type="match status" value="1"/>
</dbReference>
<keyword evidence="1" id="KW-0175">Coiled coil</keyword>
<dbReference type="Proteomes" id="UP001152300">
    <property type="component" value="Unassembled WGS sequence"/>
</dbReference>
<dbReference type="AlphaFoldDB" id="A0A9X0AC69"/>
<gene>
    <name evidence="4" type="ORF">OCU04_011394</name>
</gene>
<keyword evidence="5" id="KW-1185">Reference proteome</keyword>
<name>A0A9X0AC69_9HELO</name>
<dbReference type="InterPro" id="IPR052396">
    <property type="entry name" value="Meiotic_Drive_Suppr_Kinase"/>
</dbReference>
<feature type="coiled-coil region" evidence="1">
    <location>
        <begin position="4"/>
        <end position="38"/>
    </location>
</feature>
<dbReference type="OrthoDB" id="3598149at2759"/>
<dbReference type="PROSITE" id="PS50011">
    <property type="entry name" value="PROTEIN_KINASE_DOM"/>
    <property type="match status" value="1"/>
</dbReference>
<feature type="compositionally biased region" description="Basic and acidic residues" evidence="2">
    <location>
        <begin position="427"/>
        <end position="436"/>
    </location>
</feature>
<accession>A0A9X0AC69</accession>
<dbReference type="Gene3D" id="1.10.510.10">
    <property type="entry name" value="Transferase(Phosphotransferase) domain 1"/>
    <property type="match status" value="1"/>
</dbReference>
<reference evidence="4" key="1">
    <citation type="submission" date="2022-11" db="EMBL/GenBank/DDBJ databases">
        <title>Genome Resource of Sclerotinia nivalis Strain SnTB1, a Plant Pathogen Isolated from American Ginseng.</title>
        <authorList>
            <person name="Fan S."/>
        </authorList>
    </citation>
    <scope>NUCLEOTIDE SEQUENCE</scope>
    <source>
        <strain evidence="4">SnTB1</strain>
    </source>
</reference>
<feature type="domain" description="Protein kinase" evidence="3">
    <location>
        <begin position="547"/>
        <end position="752"/>
    </location>
</feature>
<sequence>MAHDASLQQQLAEARAEVAKERQLREAAEANAKQYELKNLIEYLRACHDLSSSIQIIKDKTQTTQGDTTKPSGRPFPQRIVPWDDFPKLQEDIWEKLSSSAHFHSKRIFPSSHQLDLVRSFLDPISSETGLRHFARDTVENPVRTLIQEVYKDVQLREQLQLRGTMMFESHTNLGEDSKGSIEESMESLSITQAAIPKNGRRKAKKAAPEKRRAAKKRAGIADQFCIYEQADTKKTPIVSIEYKAPHKFPLEAITAGLKGEIRPAEEVINKESDGFGFASKYLVVAVITQLFSYMIDKCIRYGYVFVGDATIFLYISDDPSTVYYHLSVPAQDFQEDDENRLHRTTVAQIFAFTLGSLAAEAPGQAWNDAAAALETWDIEHINILDKIPMTERKKQRDSPAFRAVRWKNFGRSPIRTRSGRQTCRLPEIDRMRDEGDQSDEGDDGTPPTPTPSQTLQTKGQHQPASTAMSSSSKTGASNENAEGVESKPRIEDRPYCTHQCLLGLAYGGSMDQQCPNFRDHKKKHISRARFLRLIRDQLATDRGSDADCKALYIKGSRGAMFKVRLSSHGYTLVAKGMQEYDRDHLLQESKVYERLRPMQGCQVPVCLGIVEPKLPYYYDCGIYVTLLFLSWAGQPIFDYLTPNNEVQIVEQATSALKAMHRLEVLHTDAELRNMVWDEQRKTLMLIDFERAKIRTRLPLGTLTLNRKRDQQGKMKNTANDDFAREIRIATGFIRYNIQDTLLRRTLAVGRG</sequence>
<evidence type="ECO:0000313" key="4">
    <source>
        <dbReference type="EMBL" id="KAJ8059754.1"/>
    </source>
</evidence>
<feature type="compositionally biased region" description="Polar residues" evidence="2">
    <location>
        <begin position="453"/>
        <end position="481"/>
    </location>
</feature>
<protein>
    <recommendedName>
        <fullName evidence="3">Protein kinase domain-containing protein</fullName>
    </recommendedName>
</protein>
<dbReference type="GO" id="GO:0005524">
    <property type="term" value="F:ATP binding"/>
    <property type="evidence" value="ECO:0007669"/>
    <property type="project" value="InterPro"/>
</dbReference>
<dbReference type="Pfam" id="PF06293">
    <property type="entry name" value="Kdo"/>
    <property type="match status" value="1"/>
</dbReference>
<dbReference type="InterPro" id="IPR011009">
    <property type="entry name" value="Kinase-like_dom_sf"/>
</dbReference>
<comment type="caution">
    <text evidence="4">The sequence shown here is derived from an EMBL/GenBank/DDBJ whole genome shotgun (WGS) entry which is preliminary data.</text>
</comment>
<feature type="region of interest" description="Disordered" evidence="2">
    <location>
        <begin position="414"/>
        <end position="491"/>
    </location>
</feature>
<proteinExistence type="predicted"/>
<evidence type="ECO:0000313" key="5">
    <source>
        <dbReference type="Proteomes" id="UP001152300"/>
    </source>
</evidence>
<organism evidence="4 5">
    <name type="scientific">Sclerotinia nivalis</name>
    <dbReference type="NCBI Taxonomy" id="352851"/>
    <lineage>
        <taxon>Eukaryota</taxon>
        <taxon>Fungi</taxon>
        <taxon>Dikarya</taxon>
        <taxon>Ascomycota</taxon>
        <taxon>Pezizomycotina</taxon>
        <taxon>Leotiomycetes</taxon>
        <taxon>Helotiales</taxon>
        <taxon>Sclerotiniaceae</taxon>
        <taxon>Sclerotinia</taxon>
    </lineage>
</organism>
<evidence type="ECO:0000256" key="1">
    <source>
        <dbReference type="SAM" id="Coils"/>
    </source>
</evidence>
<dbReference type="SUPFAM" id="SSF56112">
    <property type="entry name" value="Protein kinase-like (PK-like)"/>
    <property type="match status" value="1"/>
</dbReference>
<dbReference type="Gene3D" id="3.30.200.20">
    <property type="entry name" value="Phosphorylase Kinase, domain 1"/>
    <property type="match status" value="1"/>
</dbReference>
<evidence type="ECO:0000259" key="3">
    <source>
        <dbReference type="PROSITE" id="PS50011"/>
    </source>
</evidence>